<gene>
    <name evidence="9" type="primary">RTP3</name>
</gene>
<dbReference type="EMBL" id="AGCU01014423">
    <property type="status" value="NOT_ANNOTATED_CDS"/>
    <property type="molecule type" value="Genomic_DNA"/>
</dbReference>
<keyword evidence="5" id="KW-0862">Zinc</keyword>
<dbReference type="GO" id="GO:0016020">
    <property type="term" value="C:membrane"/>
    <property type="evidence" value="ECO:0007669"/>
    <property type="project" value="UniProtKB-SubCell"/>
</dbReference>
<dbReference type="GO" id="GO:0031849">
    <property type="term" value="F:olfactory receptor binding"/>
    <property type="evidence" value="ECO:0007669"/>
    <property type="project" value="TreeGrafter"/>
</dbReference>
<keyword evidence="2" id="KW-0812">Transmembrane</keyword>
<dbReference type="SMART" id="SM01328">
    <property type="entry name" value="zf-3CxxC"/>
    <property type="match status" value="1"/>
</dbReference>
<evidence type="ECO:0000256" key="6">
    <source>
        <dbReference type="ARBA" id="ARBA00022989"/>
    </source>
</evidence>
<dbReference type="STRING" id="13735.ENSPSIP00000002207"/>
<dbReference type="Proteomes" id="UP000007267">
    <property type="component" value="Unassembled WGS sequence"/>
</dbReference>
<dbReference type="GO" id="GO:0051205">
    <property type="term" value="P:protein insertion into membrane"/>
    <property type="evidence" value="ECO:0007669"/>
    <property type="project" value="TreeGrafter"/>
</dbReference>
<evidence type="ECO:0000256" key="7">
    <source>
        <dbReference type="ARBA" id="ARBA00023136"/>
    </source>
</evidence>
<evidence type="ECO:0000259" key="8">
    <source>
        <dbReference type="SMART" id="SM01328"/>
    </source>
</evidence>
<name>K7F2E7_PELSI</name>
<evidence type="ECO:0000256" key="5">
    <source>
        <dbReference type="ARBA" id="ARBA00022833"/>
    </source>
</evidence>
<dbReference type="GO" id="GO:0006612">
    <property type="term" value="P:protein targeting to membrane"/>
    <property type="evidence" value="ECO:0007669"/>
    <property type="project" value="Ensembl"/>
</dbReference>
<reference evidence="10" key="1">
    <citation type="submission" date="2011-10" db="EMBL/GenBank/DDBJ databases">
        <authorList>
            <consortium name="Soft-shell Turtle Genome Consortium"/>
        </authorList>
    </citation>
    <scope>NUCLEOTIDE SEQUENCE [LARGE SCALE GENOMIC DNA]</scope>
    <source>
        <strain evidence="10">Daiwa-1</strain>
    </source>
</reference>
<dbReference type="GO" id="GO:0005737">
    <property type="term" value="C:cytoplasm"/>
    <property type="evidence" value="ECO:0007669"/>
    <property type="project" value="Ensembl"/>
</dbReference>
<sequence length="156" mass="18427">ENMETWQRMFAQKMAWEKPRDKWSLTPEDNLSPRNLEPGWQLYQQGKAFARFECSGCSRRWPSAQVVLLFQMHLAQRQGRVKMRLFGQTCKKCWAARFEKPVFTQEAMERILDNLVRKILQKCYRESLAKPKFSEPLVEEEVEGPHDTARCEACAL</sequence>
<dbReference type="InterPro" id="IPR027377">
    <property type="entry name" value="ZAR1/RTP1-5-like_Znf-3CxxC"/>
</dbReference>
<dbReference type="AlphaFoldDB" id="K7F2E7"/>
<keyword evidence="3" id="KW-0479">Metal-binding</keyword>
<reference evidence="9" key="3">
    <citation type="submission" date="2025-08" db="UniProtKB">
        <authorList>
            <consortium name="Ensembl"/>
        </authorList>
    </citation>
    <scope>IDENTIFICATION</scope>
</reference>
<keyword evidence="4" id="KW-0863">Zinc-finger</keyword>
<dbReference type="HOGENOM" id="CLU_045693_1_0_1"/>
<dbReference type="eggNOG" id="ENOG502S6AA">
    <property type="taxonomic scope" value="Eukaryota"/>
</dbReference>
<accession>K7F2E7</accession>
<keyword evidence="6" id="KW-1133">Transmembrane helix</keyword>
<evidence type="ECO:0000256" key="4">
    <source>
        <dbReference type="ARBA" id="ARBA00022771"/>
    </source>
</evidence>
<dbReference type="PANTHER" id="PTHR14402">
    <property type="entry name" value="RECEPTOR TRANSPORTING PROTEIN"/>
    <property type="match status" value="1"/>
</dbReference>
<dbReference type="Ensembl" id="ENSPSIT00000002214.1">
    <property type="protein sequence ID" value="ENSPSIP00000002207.1"/>
    <property type="gene ID" value="ENSPSIG00000002197.1"/>
</dbReference>
<evidence type="ECO:0000313" key="9">
    <source>
        <dbReference type="Ensembl" id="ENSPSIP00000002207.1"/>
    </source>
</evidence>
<evidence type="ECO:0000313" key="10">
    <source>
        <dbReference type="Proteomes" id="UP000007267"/>
    </source>
</evidence>
<evidence type="ECO:0000256" key="1">
    <source>
        <dbReference type="ARBA" id="ARBA00004167"/>
    </source>
</evidence>
<reference evidence="10" key="2">
    <citation type="journal article" date="2013" name="Nat. Genet.">
        <title>The draft genomes of soft-shell turtle and green sea turtle yield insights into the development and evolution of the turtle-specific body plan.</title>
        <authorList>
            <person name="Wang Z."/>
            <person name="Pascual-Anaya J."/>
            <person name="Zadissa A."/>
            <person name="Li W."/>
            <person name="Niimura Y."/>
            <person name="Huang Z."/>
            <person name="Li C."/>
            <person name="White S."/>
            <person name="Xiong Z."/>
            <person name="Fang D."/>
            <person name="Wang B."/>
            <person name="Ming Y."/>
            <person name="Chen Y."/>
            <person name="Zheng Y."/>
            <person name="Kuraku S."/>
            <person name="Pignatelli M."/>
            <person name="Herrero J."/>
            <person name="Beal K."/>
            <person name="Nozawa M."/>
            <person name="Li Q."/>
            <person name="Wang J."/>
            <person name="Zhang H."/>
            <person name="Yu L."/>
            <person name="Shigenobu S."/>
            <person name="Wang J."/>
            <person name="Liu J."/>
            <person name="Flicek P."/>
            <person name="Searle S."/>
            <person name="Wang J."/>
            <person name="Kuratani S."/>
            <person name="Yin Y."/>
            <person name="Aken B."/>
            <person name="Zhang G."/>
            <person name="Irie N."/>
        </authorList>
    </citation>
    <scope>NUCLEOTIDE SEQUENCE [LARGE SCALE GENOMIC DNA]</scope>
    <source>
        <strain evidence="10">Daiwa-1</strain>
    </source>
</reference>
<feature type="domain" description="3CxxC-type" evidence="8">
    <location>
        <begin position="47"/>
        <end position="156"/>
    </location>
</feature>
<organism evidence="9 10">
    <name type="scientific">Pelodiscus sinensis</name>
    <name type="common">Chinese softshell turtle</name>
    <name type="synonym">Trionyx sinensis</name>
    <dbReference type="NCBI Taxonomy" id="13735"/>
    <lineage>
        <taxon>Eukaryota</taxon>
        <taxon>Metazoa</taxon>
        <taxon>Chordata</taxon>
        <taxon>Craniata</taxon>
        <taxon>Vertebrata</taxon>
        <taxon>Euteleostomi</taxon>
        <taxon>Archelosauria</taxon>
        <taxon>Testudinata</taxon>
        <taxon>Testudines</taxon>
        <taxon>Cryptodira</taxon>
        <taxon>Trionychia</taxon>
        <taxon>Trionychidae</taxon>
        <taxon>Pelodiscus</taxon>
    </lineage>
</organism>
<dbReference type="InterPro" id="IPR026096">
    <property type="entry name" value="R-trans_p"/>
</dbReference>
<keyword evidence="7" id="KW-0472">Membrane</keyword>
<reference evidence="9" key="4">
    <citation type="submission" date="2025-09" db="UniProtKB">
        <authorList>
            <consortium name="Ensembl"/>
        </authorList>
    </citation>
    <scope>IDENTIFICATION</scope>
</reference>
<dbReference type="GeneTree" id="ENSGT00940000162454"/>
<proteinExistence type="predicted"/>
<protein>
    <submittedName>
        <fullName evidence="9">Receptor transporter protein 3</fullName>
    </submittedName>
</protein>
<comment type="subcellular location">
    <subcellularLocation>
        <location evidence="1">Membrane</location>
        <topology evidence="1">Single-pass membrane protein</topology>
    </subcellularLocation>
</comment>
<dbReference type="OMA" id="WTWEQTF"/>
<dbReference type="GO" id="GO:0008270">
    <property type="term" value="F:zinc ion binding"/>
    <property type="evidence" value="ECO:0007669"/>
    <property type="project" value="UniProtKB-KW"/>
</dbReference>
<dbReference type="GO" id="GO:0001580">
    <property type="term" value="P:detection of chemical stimulus involved in sensory perception of bitter taste"/>
    <property type="evidence" value="ECO:0007669"/>
    <property type="project" value="Ensembl"/>
</dbReference>
<evidence type="ECO:0000256" key="2">
    <source>
        <dbReference type="ARBA" id="ARBA00022692"/>
    </source>
</evidence>
<evidence type="ECO:0000256" key="3">
    <source>
        <dbReference type="ARBA" id="ARBA00022723"/>
    </source>
</evidence>
<keyword evidence="10" id="KW-1185">Reference proteome</keyword>
<dbReference type="PANTHER" id="PTHR14402:SF8">
    <property type="entry name" value="RECEPTOR-TRANSPORTING PROTEIN 4"/>
    <property type="match status" value="1"/>
</dbReference>
<dbReference type="Pfam" id="PF13695">
    <property type="entry name" value="Zn_ribbon_3CxxC"/>
    <property type="match status" value="1"/>
</dbReference>